<gene>
    <name evidence="1" type="ORF">MRATA1EN3_LOCUS7222</name>
</gene>
<accession>A0ACB0E6D4</accession>
<evidence type="ECO:0000313" key="1">
    <source>
        <dbReference type="EMBL" id="CAI9696009.1"/>
    </source>
</evidence>
<sequence length="108" mass="11161">MKTLRLLTRLVPQHVHSSVGKQSHVLIVKAHLGNTEAPHIEYHLHLTVSESCVLRRPGDPMGSMVGSGEACPAPPAGQDAATSRPPGPLADGGAGRSGVTGLFEGRAA</sequence>
<organism evidence="1 2">
    <name type="scientific">Rangifer tarandus platyrhynchus</name>
    <name type="common">Svalbard reindeer</name>
    <dbReference type="NCBI Taxonomy" id="3082113"/>
    <lineage>
        <taxon>Eukaryota</taxon>
        <taxon>Metazoa</taxon>
        <taxon>Chordata</taxon>
        <taxon>Craniata</taxon>
        <taxon>Vertebrata</taxon>
        <taxon>Euteleostomi</taxon>
        <taxon>Mammalia</taxon>
        <taxon>Eutheria</taxon>
        <taxon>Laurasiatheria</taxon>
        <taxon>Artiodactyla</taxon>
        <taxon>Ruminantia</taxon>
        <taxon>Pecora</taxon>
        <taxon>Cervidae</taxon>
        <taxon>Odocoileinae</taxon>
        <taxon>Rangifer</taxon>
    </lineage>
</organism>
<dbReference type="Proteomes" id="UP001162501">
    <property type="component" value="Chromosome 16"/>
</dbReference>
<dbReference type="EMBL" id="OX596100">
    <property type="protein sequence ID" value="CAI9696009.1"/>
    <property type="molecule type" value="Genomic_DNA"/>
</dbReference>
<proteinExistence type="predicted"/>
<reference evidence="1" key="1">
    <citation type="submission" date="2023-05" db="EMBL/GenBank/DDBJ databases">
        <authorList>
            <consortium name="ELIXIR-Norway"/>
        </authorList>
    </citation>
    <scope>NUCLEOTIDE SEQUENCE</scope>
</reference>
<name>A0ACB0E6D4_RANTA</name>
<protein>
    <submittedName>
        <fullName evidence="1">Uncharacterized protein</fullName>
    </submittedName>
</protein>
<evidence type="ECO:0000313" key="2">
    <source>
        <dbReference type="Proteomes" id="UP001162501"/>
    </source>
</evidence>